<evidence type="ECO:0000313" key="3">
    <source>
        <dbReference type="Proteomes" id="UP000646152"/>
    </source>
</evidence>
<dbReference type="Pfam" id="PF01177">
    <property type="entry name" value="Asp_Glu_race"/>
    <property type="match status" value="1"/>
</dbReference>
<gene>
    <name evidence="2" type="ORF">GCM10011502_12180</name>
</gene>
<comment type="similarity">
    <text evidence="1">Belongs to the HyuE racemase family.</text>
</comment>
<keyword evidence="3" id="KW-1185">Reference proteome</keyword>
<dbReference type="InterPro" id="IPR053714">
    <property type="entry name" value="Iso_Racemase_Enz_sf"/>
</dbReference>
<dbReference type="PANTHER" id="PTHR28047">
    <property type="entry name" value="PROTEIN DCG1"/>
    <property type="match status" value="1"/>
</dbReference>
<sequence>MINPNGNIDATALMVEQAQQVLGAGVRVLGYTNTQAPPLLATAADMQLAEQGVLALGRQAKQAQADAIMVAAFSDPGLAELRKRVSIPVVGIGESVFVEAAGCELNAGRRFGIVTITPDTRLLASFVERAQHLGYGELFCGTRVTQGDAQALLTHIEQLDRALAVAIRKSIADGAQAVIMGGGPLSSAALRLQPQFSIPLLSPVASAARAVIKRFA</sequence>
<accession>A0ABQ1IHD8</accession>
<dbReference type="InterPro" id="IPR015942">
    <property type="entry name" value="Asp/Glu/hydantoin_racemase"/>
</dbReference>
<dbReference type="InterPro" id="IPR052186">
    <property type="entry name" value="Hydantoin_racemase-like"/>
</dbReference>
<comment type="caution">
    <text evidence="2">The sequence shown here is derived from an EMBL/GenBank/DDBJ whole genome shotgun (WGS) entry which is preliminary data.</text>
</comment>
<name>A0ABQ1IHD8_9GAMM</name>
<dbReference type="EMBL" id="BMKE01000007">
    <property type="protein sequence ID" value="GGB40375.1"/>
    <property type="molecule type" value="Genomic_DNA"/>
</dbReference>
<dbReference type="PANTHER" id="PTHR28047:SF5">
    <property type="entry name" value="PROTEIN DCG1"/>
    <property type="match status" value="1"/>
</dbReference>
<evidence type="ECO:0000256" key="1">
    <source>
        <dbReference type="ARBA" id="ARBA00038414"/>
    </source>
</evidence>
<organism evidence="2 3">
    <name type="scientific">Oceanisphaera marina</name>
    <dbReference type="NCBI Taxonomy" id="2017550"/>
    <lineage>
        <taxon>Bacteria</taxon>
        <taxon>Pseudomonadati</taxon>
        <taxon>Pseudomonadota</taxon>
        <taxon>Gammaproteobacteria</taxon>
        <taxon>Aeromonadales</taxon>
        <taxon>Aeromonadaceae</taxon>
        <taxon>Oceanisphaera</taxon>
    </lineage>
</organism>
<dbReference type="RefSeq" id="WP_229667818.1">
    <property type="nucleotide sequence ID" value="NZ_BMKE01000007.1"/>
</dbReference>
<proteinExistence type="inferred from homology"/>
<dbReference type="Gene3D" id="3.40.50.12500">
    <property type="match status" value="1"/>
</dbReference>
<evidence type="ECO:0000313" key="2">
    <source>
        <dbReference type="EMBL" id="GGB40375.1"/>
    </source>
</evidence>
<reference evidence="3" key="1">
    <citation type="journal article" date="2019" name="Int. J. Syst. Evol. Microbiol.">
        <title>The Global Catalogue of Microorganisms (GCM) 10K type strain sequencing project: providing services to taxonomists for standard genome sequencing and annotation.</title>
        <authorList>
            <consortium name="The Broad Institute Genomics Platform"/>
            <consortium name="The Broad Institute Genome Sequencing Center for Infectious Disease"/>
            <person name="Wu L."/>
            <person name="Ma J."/>
        </authorList>
    </citation>
    <scope>NUCLEOTIDE SEQUENCE [LARGE SCALE GENOMIC DNA]</scope>
    <source>
        <strain evidence="3">CGMCC 1.15923</strain>
    </source>
</reference>
<dbReference type="Proteomes" id="UP000646152">
    <property type="component" value="Unassembled WGS sequence"/>
</dbReference>
<protein>
    <submittedName>
        <fullName evidence="2">Hydantoin racemase</fullName>
    </submittedName>
</protein>